<dbReference type="Ensembl" id="ENSSLUT00000052013.1">
    <property type="protein sequence ID" value="ENSSLUP00000050516.1"/>
    <property type="gene ID" value="ENSSLUG00000021994.1"/>
</dbReference>
<protein>
    <submittedName>
        <fullName evidence="2">SPHK1 interactor, AKAP domain containing</fullName>
    </submittedName>
</protein>
<feature type="compositionally biased region" description="Polar residues" evidence="1">
    <location>
        <begin position="708"/>
        <end position="718"/>
    </location>
</feature>
<evidence type="ECO:0000256" key="1">
    <source>
        <dbReference type="SAM" id="MobiDB-lite"/>
    </source>
</evidence>
<dbReference type="Proteomes" id="UP000694568">
    <property type="component" value="Unplaced"/>
</dbReference>
<sequence length="1421" mass="156279">MCCPSLFCLYQICFVNLDPQKTDYRDDKSIKKLASVSPDLPKLVELLTVHQPKENEILLLGGLEASDTCQTHPLSPTGVCLVQCSGQRRSTQPSNIIFEINKFLIGLQWGKEQQLQQGRAARQRIDDDTNRSISSIEEDFLTASEHLGDDSEDDGFRNVCSVSFNCNVYNSVESGDLAESLVEIAQKHCVRLACHRGQLAHHQNREEAEVKREGHRRASLHTKESAGHYATNLAESVLQDAFIRLSQDETSFVSEAAVSVSLSSCPSNATGPSKTKEPSQKRTCSFELPKIVIVQSPDSSDGTAEWPETQVPHVEMPDNGTQAHIPHHNGGHPSKHVEVALACAASVIGTITNPQLTEQLAMNSTSEEDSEEELQEPEERGDYSFSSAMCGMAQVAGAVAAVELTEESGECGDSEEDSAEVYTASRGLMSAAEASAAITLHCSVAQGTSVEAFRANIAEVLHREAAEVLTQPQGYRSVAHLLEATHNKIVDGITCPKQSYTDEREMDDLINEVADSLFKHALEKAKKQKELEGTGKDAPGLQGFLQESVNNLLFDILCLTQKKISHISRCDQGSFEMQEGDTCAREPATTKESRDPLGQLQCFIGHGQSTNCENHCGILHCTDKLPIVPGLKEKYVLEESDIIGSSSTAHSKEQHQSSCRQSQSKSTYLPAKDFFDHQQIQQGSGAIREPLSEIQVHSTDRRGRLVTGSDSRQASLTPQSSFNSCSSLLSWRMESESRTPITCYADDLAATVVSMATELAAICLENNTGKQPWFCALKGMSTEGPEAYLIPACCTVLRRKEAQSSNAASKKHRAPRLSEIKRKTEEQPELMERLVNRVVDESVNLDEPQDPFALFASEVTARIMNCPELNVVDTSKTGQPRSRLQCERWSRGKASSYESIPEEDADPSGTLNTLGLGSRLGQNLSRGSSISKQSSCESITDEFSQFMVNQMETEGRGFDLLLDYYAGKNASSILTAAVQQAASKKNGHLNVRTSSCLSKQSSTESITEEFYRFMLRDMDKENREYGIAKTKEWSNSLFPPSPRTPFCIRQSSVPDRRSSDSRLTVNSPIKANSFDGFARNVHGDTLNIFPTNSVSATGLCKSDSCLYQRGKTDHITDMLIHETWSSSIESLMRKNKIIADPEDSIELEAAGDSQPHVQQFANRLAADIVDIGRSALGGQGFKQSHLNCSRRRSSQEQTGTTVASGTSHSSSPRMRGPRDVPLIHIEGDQRDEETILNPERTGGGLQETPPDVSTTKRTERATANGSSSEESMGSWSHITPEDDPHEETSSFIQLSEGSVTVCIPVTFVFSESSSARMAGSSSNLRALLVVNCDLEPECVDSELRLALQWIAASELGLSALYFRKTKEKRVAKFQRVVHLMSQKAWRIADLFSAVVQFCKLHEKEKEDQSLSSLFDWLLETL</sequence>
<dbReference type="GeneTree" id="ENSGT00940000153313"/>
<feature type="region of interest" description="Disordered" evidence="1">
    <location>
        <begin position="895"/>
        <end position="917"/>
    </location>
</feature>
<dbReference type="InterPro" id="IPR008382">
    <property type="entry name" value="SPHK1-interactor_AKAP_110"/>
</dbReference>
<feature type="region of interest" description="Disordered" evidence="1">
    <location>
        <begin position="361"/>
        <end position="381"/>
    </location>
</feature>
<feature type="compositionally biased region" description="Polar residues" evidence="1">
    <location>
        <begin position="1195"/>
        <end position="1212"/>
    </location>
</feature>
<feature type="compositionally biased region" description="Acidic residues" evidence="1">
    <location>
        <begin position="366"/>
        <end position="376"/>
    </location>
</feature>
<feature type="region of interest" description="Disordered" evidence="1">
    <location>
        <begin position="686"/>
        <end position="718"/>
    </location>
</feature>
<feature type="compositionally biased region" description="Low complexity" evidence="1">
    <location>
        <begin position="1265"/>
        <end position="1276"/>
    </location>
</feature>
<evidence type="ECO:0000313" key="2">
    <source>
        <dbReference type="Ensembl" id="ENSSLUP00000050516.1"/>
    </source>
</evidence>
<feature type="region of interest" description="Disordered" evidence="1">
    <location>
        <begin position="263"/>
        <end position="282"/>
    </location>
</feature>
<organism evidence="2 3">
    <name type="scientific">Sander lucioperca</name>
    <name type="common">Pike-perch</name>
    <name type="synonym">Perca lucioperca</name>
    <dbReference type="NCBI Taxonomy" id="283035"/>
    <lineage>
        <taxon>Eukaryota</taxon>
        <taxon>Metazoa</taxon>
        <taxon>Chordata</taxon>
        <taxon>Craniata</taxon>
        <taxon>Vertebrata</taxon>
        <taxon>Euteleostomi</taxon>
        <taxon>Actinopterygii</taxon>
        <taxon>Neopterygii</taxon>
        <taxon>Teleostei</taxon>
        <taxon>Neoteleostei</taxon>
        <taxon>Acanthomorphata</taxon>
        <taxon>Eupercaria</taxon>
        <taxon>Perciformes</taxon>
        <taxon>Percoidei</taxon>
        <taxon>Percidae</taxon>
        <taxon>Luciopercinae</taxon>
        <taxon>Sander</taxon>
    </lineage>
</organism>
<dbReference type="PANTHER" id="PTHR10226:SF7">
    <property type="entry name" value="A-KINASE ANCHOR PROTEIN SPHKAP"/>
    <property type="match status" value="1"/>
</dbReference>
<reference evidence="2" key="1">
    <citation type="submission" date="2025-08" db="UniProtKB">
        <authorList>
            <consortium name="Ensembl"/>
        </authorList>
    </citation>
    <scope>IDENTIFICATION</scope>
</reference>
<name>A0A8D0DAC7_SANLU</name>
<feature type="region of interest" description="Disordered" evidence="1">
    <location>
        <begin position="1180"/>
        <end position="1286"/>
    </location>
</feature>
<dbReference type="GO" id="GO:0051018">
    <property type="term" value="F:protein kinase A binding"/>
    <property type="evidence" value="ECO:0007669"/>
    <property type="project" value="TreeGrafter"/>
</dbReference>
<keyword evidence="3" id="KW-1185">Reference proteome</keyword>
<dbReference type="GO" id="GO:0005739">
    <property type="term" value="C:mitochondrion"/>
    <property type="evidence" value="ECO:0007669"/>
    <property type="project" value="TreeGrafter"/>
</dbReference>
<evidence type="ECO:0000313" key="3">
    <source>
        <dbReference type="Proteomes" id="UP000694568"/>
    </source>
</evidence>
<accession>A0A8D0DAC7</accession>
<reference evidence="2" key="2">
    <citation type="submission" date="2025-09" db="UniProtKB">
        <authorList>
            <consortium name="Ensembl"/>
        </authorList>
    </citation>
    <scope>IDENTIFICATION</scope>
</reference>
<proteinExistence type="predicted"/>
<dbReference type="PANTHER" id="PTHR10226">
    <property type="entry name" value="A KINASE ANCHOR PROTEIN"/>
    <property type="match status" value="1"/>
</dbReference>